<name>A0A9D9N4R7_9BACT</name>
<dbReference type="GO" id="GO:0006508">
    <property type="term" value="P:proteolysis"/>
    <property type="evidence" value="ECO:0007669"/>
    <property type="project" value="InterPro"/>
</dbReference>
<dbReference type="Gene3D" id="3.90.226.10">
    <property type="entry name" value="2-enoyl-CoA Hydratase, Chain A, domain 1"/>
    <property type="match status" value="1"/>
</dbReference>
<evidence type="ECO:0000259" key="2">
    <source>
        <dbReference type="SMART" id="SM00245"/>
    </source>
</evidence>
<dbReference type="SMART" id="SM00245">
    <property type="entry name" value="TSPc"/>
    <property type="match status" value="1"/>
</dbReference>
<sequence length="343" mass="38579">MKKHFVFLSMLLLAVSCSDPTNDITLVNSPEGNFESLWKTIDQQYCYLGQKGINWDSVHTAYLPRVQELESKDPASRELFDLMAEILNLLNDGHVNLYSDFDVSRAIGWYENYPENFNNSLIYSERYLGQDYKRAGGLYYEKIGEEKVGYIRYDSFASSFSSANLWHVFDYFKECEGVIIDVRNNGGGNLNYANSLASAFFTQQTTVGYIQHKTGPGHNDFSEPEARIISPHKSCQWQRPVVVLINRQSYSATNEFACSMQYAPLATLMGGISGGGGGIPLSYELPNGWVVRFSAVPMYDAEMNPIEDGIAPDIEVELTDSAIAQGEDNIIEEAIRHITNQQK</sequence>
<evidence type="ECO:0000256" key="1">
    <source>
        <dbReference type="SAM" id="SignalP"/>
    </source>
</evidence>
<dbReference type="Pfam" id="PF14684">
    <property type="entry name" value="Tricorn_C1"/>
    <property type="match status" value="1"/>
</dbReference>
<organism evidence="3 4">
    <name type="scientific">Candidatus Gallipaludibacter merdavium</name>
    <dbReference type="NCBI Taxonomy" id="2840839"/>
    <lineage>
        <taxon>Bacteria</taxon>
        <taxon>Pseudomonadati</taxon>
        <taxon>Bacteroidota</taxon>
        <taxon>Bacteroidia</taxon>
        <taxon>Bacteroidales</taxon>
        <taxon>Candidatus Gallipaludibacter</taxon>
    </lineage>
</organism>
<reference evidence="3" key="1">
    <citation type="submission" date="2020-10" db="EMBL/GenBank/DDBJ databases">
        <authorList>
            <person name="Gilroy R."/>
        </authorList>
    </citation>
    <scope>NUCLEOTIDE SEQUENCE</scope>
    <source>
        <strain evidence="3">G3-3990</strain>
    </source>
</reference>
<keyword evidence="1" id="KW-0732">Signal</keyword>
<dbReference type="PANTHER" id="PTHR11261:SF3">
    <property type="entry name" value="RETINOL-BINDING PROTEIN 3"/>
    <property type="match status" value="1"/>
</dbReference>
<dbReference type="PROSITE" id="PS51257">
    <property type="entry name" value="PROKAR_LIPOPROTEIN"/>
    <property type="match status" value="1"/>
</dbReference>
<dbReference type="SUPFAM" id="SSF52096">
    <property type="entry name" value="ClpP/crotonase"/>
    <property type="match status" value="1"/>
</dbReference>
<feature type="chain" id="PRO_5038736650" evidence="1">
    <location>
        <begin position="19"/>
        <end position="343"/>
    </location>
</feature>
<dbReference type="AlphaFoldDB" id="A0A9D9N4R7"/>
<dbReference type="PANTHER" id="PTHR11261">
    <property type="entry name" value="INTERPHOTORECEPTOR RETINOID-BINDING PROTEIN"/>
    <property type="match status" value="1"/>
</dbReference>
<accession>A0A9D9N4R7</accession>
<evidence type="ECO:0000313" key="4">
    <source>
        <dbReference type="Proteomes" id="UP000823641"/>
    </source>
</evidence>
<dbReference type="EMBL" id="JADIMG010000079">
    <property type="protein sequence ID" value="MBO8460307.1"/>
    <property type="molecule type" value="Genomic_DNA"/>
</dbReference>
<feature type="domain" description="Tail specific protease" evidence="2">
    <location>
        <begin position="114"/>
        <end position="317"/>
    </location>
</feature>
<comment type="caution">
    <text evidence="3">The sequence shown here is derived from an EMBL/GenBank/DDBJ whole genome shotgun (WGS) entry which is preliminary data.</text>
</comment>
<proteinExistence type="predicted"/>
<dbReference type="InterPro" id="IPR029045">
    <property type="entry name" value="ClpP/crotonase-like_dom_sf"/>
</dbReference>
<dbReference type="InterPro" id="IPR028204">
    <property type="entry name" value="Tricorn_C1"/>
</dbReference>
<dbReference type="Pfam" id="PF03572">
    <property type="entry name" value="Peptidase_S41"/>
    <property type="match status" value="1"/>
</dbReference>
<dbReference type="Proteomes" id="UP000823641">
    <property type="component" value="Unassembled WGS sequence"/>
</dbReference>
<dbReference type="Gene3D" id="3.30.750.44">
    <property type="match status" value="1"/>
</dbReference>
<dbReference type="CDD" id="cd07563">
    <property type="entry name" value="Peptidase_S41_IRBP"/>
    <property type="match status" value="1"/>
</dbReference>
<feature type="signal peptide" evidence="1">
    <location>
        <begin position="1"/>
        <end position="18"/>
    </location>
</feature>
<dbReference type="InterPro" id="IPR005151">
    <property type="entry name" value="Tail-specific_protease"/>
</dbReference>
<protein>
    <submittedName>
        <fullName evidence="3">S41 family peptidase</fullName>
    </submittedName>
</protein>
<evidence type="ECO:0000313" key="3">
    <source>
        <dbReference type="EMBL" id="MBO8460307.1"/>
    </source>
</evidence>
<gene>
    <name evidence="3" type="ORF">IAA73_08255</name>
</gene>
<reference evidence="3" key="2">
    <citation type="journal article" date="2021" name="PeerJ">
        <title>Extensive microbial diversity within the chicken gut microbiome revealed by metagenomics and culture.</title>
        <authorList>
            <person name="Gilroy R."/>
            <person name="Ravi A."/>
            <person name="Getino M."/>
            <person name="Pursley I."/>
            <person name="Horton D.L."/>
            <person name="Alikhan N.F."/>
            <person name="Baker D."/>
            <person name="Gharbi K."/>
            <person name="Hall N."/>
            <person name="Watson M."/>
            <person name="Adriaenssens E.M."/>
            <person name="Foster-Nyarko E."/>
            <person name="Jarju S."/>
            <person name="Secka A."/>
            <person name="Antonio M."/>
            <person name="Oren A."/>
            <person name="Chaudhuri R.R."/>
            <person name="La Ragione R."/>
            <person name="Hildebrand F."/>
            <person name="Pallen M.J."/>
        </authorList>
    </citation>
    <scope>NUCLEOTIDE SEQUENCE</scope>
    <source>
        <strain evidence="3">G3-3990</strain>
    </source>
</reference>
<dbReference type="GO" id="GO:0008236">
    <property type="term" value="F:serine-type peptidase activity"/>
    <property type="evidence" value="ECO:0007669"/>
    <property type="project" value="InterPro"/>
</dbReference>